<dbReference type="OrthoDB" id="9210378at2759"/>
<dbReference type="FunFam" id="3.30.160.60:FF:000540">
    <property type="entry name" value="zinc finger protein 263 isoform X1"/>
    <property type="match status" value="1"/>
</dbReference>
<comment type="subcellular location">
    <subcellularLocation>
        <location evidence="1">Nucleus</location>
    </subcellularLocation>
</comment>
<dbReference type="GO" id="GO:0005634">
    <property type="term" value="C:nucleus"/>
    <property type="evidence" value="ECO:0007669"/>
    <property type="project" value="UniProtKB-SubCell"/>
</dbReference>
<evidence type="ECO:0000256" key="5">
    <source>
        <dbReference type="ARBA" id="ARBA00022771"/>
    </source>
</evidence>
<sequence>MEEEAVRKMPQDTQAGPELRTESTEDKSPRQSLVGEAVLNGSTAQEVTGEEKPQRYPTRRGSKTSPGCSQEETPSLCQEGGWSLSQSSDLVVPEQPPSREKPFRCLECGKNFSHNCNLIRHQMIHRGKRPYKCLECGKSVSHSSSLIRHQMIHTGERPYKCLECGKSFRDSSTLLRHQQIHTREKPYKSLKCRKSFSHSW</sequence>
<evidence type="ECO:0000256" key="9">
    <source>
        <dbReference type="ARBA" id="ARBA00023163"/>
    </source>
</evidence>
<accession>A0A6J0J7J0</accession>
<dbReference type="Pfam" id="PF00096">
    <property type="entry name" value="zf-C2H2"/>
    <property type="match status" value="3"/>
</dbReference>
<evidence type="ECO:0000256" key="6">
    <source>
        <dbReference type="ARBA" id="ARBA00022833"/>
    </source>
</evidence>
<evidence type="ECO:0000256" key="12">
    <source>
        <dbReference type="SAM" id="MobiDB-lite"/>
    </source>
</evidence>
<dbReference type="Gene3D" id="3.30.160.60">
    <property type="entry name" value="Classic Zinc Finger"/>
    <property type="match status" value="4"/>
</dbReference>
<evidence type="ECO:0000259" key="13">
    <source>
        <dbReference type="PROSITE" id="PS50157"/>
    </source>
</evidence>
<evidence type="ECO:0000313" key="14">
    <source>
        <dbReference type="Proteomes" id="UP000504624"/>
    </source>
</evidence>
<feature type="domain" description="C2H2-type" evidence="13">
    <location>
        <begin position="103"/>
        <end position="130"/>
    </location>
</feature>
<keyword evidence="3" id="KW-0479">Metal-binding</keyword>
<feature type="compositionally biased region" description="Polar residues" evidence="12">
    <location>
        <begin position="63"/>
        <end position="76"/>
    </location>
</feature>
<proteinExistence type="inferred from homology"/>
<organism evidence="14 16">
    <name type="scientific">Lepidothrix coronata</name>
    <name type="common">blue-crowned manakin</name>
    <dbReference type="NCBI Taxonomy" id="321398"/>
    <lineage>
        <taxon>Eukaryota</taxon>
        <taxon>Metazoa</taxon>
        <taxon>Chordata</taxon>
        <taxon>Craniata</taxon>
        <taxon>Vertebrata</taxon>
        <taxon>Euteleostomi</taxon>
        <taxon>Archelosauria</taxon>
        <taxon>Archosauria</taxon>
        <taxon>Dinosauria</taxon>
        <taxon>Saurischia</taxon>
        <taxon>Theropoda</taxon>
        <taxon>Coelurosauria</taxon>
        <taxon>Aves</taxon>
        <taxon>Neognathae</taxon>
        <taxon>Neoaves</taxon>
        <taxon>Telluraves</taxon>
        <taxon>Australaves</taxon>
        <taxon>Passeriformes</taxon>
        <taxon>Pipridae</taxon>
        <taxon>Lepidothrix</taxon>
    </lineage>
</organism>
<dbReference type="InterPro" id="IPR013087">
    <property type="entry name" value="Znf_C2H2_type"/>
</dbReference>
<evidence type="ECO:0000256" key="11">
    <source>
        <dbReference type="PROSITE-ProRule" id="PRU00042"/>
    </source>
</evidence>
<keyword evidence="6" id="KW-0862">Zinc</keyword>
<dbReference type="FunFam" id="3.30.160.60:FF:000295">
    <property type="entry name" value="zinc finger protein 19"/>
    <property type="match status" value="1"/>
</dbReference>
<dbReference type="PANTHER" id="PTHR23226">
    <property type="entry name" value="ZINC FINGER AND SCAN DOMAIN-CONTAINING"/>
    <property type="match status" value="1"/>
</dbReference>
<reference evidence="15 16" key="1">
    <citation type="submission" date="2025-04" db="UniProtKB">
        <authorList>
            <consortium name="RefSeq"/>
        </authorList>
    </citation>
    <scope>IDENTIFICATION</scope>
</reference>
<dbReference type="GeneID" id="108509828"/>
<feature type="region of interest" description="Disordered" evidence="12">
    <location>
        <begin position="1"/>
        <end position="79"/>
    </location>
</feature>
<evidence type="ECO:0000256" key="2">
    <source>
        <dbReference type="ARBA" id="ARBA00006991"/>
    </source>
</evidence>
<evidence type="ECO:0000313" key="15">
    <source>
        <dbReference type="RefSeq" id="XP_017694907.1"/>
    </source>
</evidence>
<evidence type="ECO:0000256" key="1">
    <source>
        <dbReference type="ARBA" id="ARBA00004123"/>
    </source>
</evidence>
<dbReference type="RefSeq" id="XP_017694908.1">
    <property type="nucleotide sequence ID" value="XM_017839419.1"/>
</dbReference>
<dbReference type="SMART" id="SM00355">
    <property type="entry name" value="ZnF_C2H2"/>
    <property type="match status" value="3"/>
</dbReference>
<dbReference type="GO" id="GO:0008270">
    <property type="term" value="F:zinc ion binding"/>
    <property type="evidence" value="ECO:0007669"/>
    <property type="project" value="UniProtKB-KW"/>
</dbReference>
<feature type="domain" description="C2H2-type" evidence="13">
    <location>
        <begin position="159"/>
        <end position="186"/>
    </location>
</feature>
<evidence type="ECO:0000256" key="10">
    <source>
        <dbReference type="ARBA" id="ARBA00023242"/>
    </source>
</evidence>
<evidence type="ECO:0000313" key="16">
    <source>
        <dbReference type="RefSeq" id="XP_017694908.1"/>
    </source>
</evidence>
<dbReference type="GO" id="GO:0000981">
    <property type="term" value="F:DNA-binding transcription factor activity, RNA polymerase II-specific"/>
    <property type="evidence" value="ECO:0007669"/>
    <property type="project" value="TreeGrafter"/>
</dbReference>
<dbReference type="RefSeq" id="XP_017694907.1">
    <property type="nucleotide sequence ID" value="XM_017839418.1"/>
</dbReference>
<feature type="compositionally biased region" description="Basic and acidic residues" evidence="12">
    <location>
        <begin position="1"/>
        <end position="10"/>
    </location>
</feature>
<dbReference type="PANTHER" id="PTHR23226:SF377">
    <property type="entry name" value="ZINC FINGER AND SCAN DOMAIN-CONTAINING PROTEIN 20"/>
    <property type="match status" value="1"/>
</dbReference>
<dbReference type="InterPro" id="IPR036236">
    <property type="entry name" value="Znf_C2H2_sf"/>
</dbReference>
<evidence type="ECO:0000256" key="8">
    <source>
        <dbReference type="ARBA" id="ARBA00023125"/>
    </source>
</evidence>
<dbReference type="FunFam" id="3.30.160.60:FF:002090">
    <property type="entry name" value="Zinc finger protein 473"/>
    <property type="match status" value="1"/>
</dbReference>
<keyword evidence="8" id="KW-0238">DNA-binding</keyword>
<protein>
    <submittedName>
        <fullName evidence="15 16">Zinc finger protein with KRAB and SCAN domains 1-like isoform X1</fullName>
    </submittedName>
</protein>
<evidence type="ECO:0000256" key="7">
    <source>
        <dbReference type="ARBA" id="ARBA00023015"/>
    </source>
</evidence>
<keyword evidence="14" id="KW-1185">Reference proteome</keyword>
<dbReference type="SUPFAM" id="SSF57667">
    <property type="entry name" value="beta-beta-alpha zinc fingers"/>
    <property type="match status" value="3"/>
</dbReference>
<dbReference type="PROSITE" id="PS00028">
    <property type="entry name" value="ZINC_FINGER_C2H2_1"/>
    <property type="match status" value="3"/>
</dbReference>
<dbReference type="PROSITE" id="PS50157">
    <property type="entry name" value="ZINC_FINGER_C2H2_2"/>
    <property type="match status" value="3"/>
</dbReference>
<dbReference type="AlphaFoldDB" id="A0A6J0J7J0"/>
<keyword evidence="7" id="KW-0805">Transcription regulation</keyword>
<feature type="domain" description="C2H2-type" evidence="13">
    <location>
        <begin position="131"/>
        <end position="158"/>
    </location>
</feature>
<dbReference type="GO" id="GO:0000978">
    <property type="term" value="F:RNA polymerase II cis-regulatory region sequence-specific DNA binding"/>
    <property type="evidence" value="ECO:0007669"/>
    <property type="project" value="TreeGrafter"/>
</dbReference>
<keyword evidence="4" id="KW-0677">Repeat</keyword>
<comment type="similarity">
    <text evidence="2">Belongs to the krueppel C2H2-type zinc-finger protein family.</text>
</comment>
<evidence type="ECO:0000256" key="3">
    <source>
        <dbReference type="ARBA" id="ARBA00022723"/>
    </source>
</evidence>
<keyword evidence="10" id="KW-0539">Nucleus</keyword>
<name>A0A6J0J7J0_9PASS</name>
<gene>
    <name evidence="15 16" type="primary">LOC108509828</name>
</gene>
<feature type="compositionally biased region" description="Basic and acidic residues" evidence="12">
    <location>
        <begin position="19"/>
        <end position="29"/>
    </location>
</feature>
<keyword evidence="9" id="KW-0804">Transcription</keyword>
<keyword evidence="5 11" id="KW-0863">Zinc-finger</keyword>
<dbReference type="Proteomes" id="UP000504624">
    <property type="component" value="Unplaced"/>
</dbReference>
<evidence type="ECO:0000256" key="4">
    <source>
        <dbReference type="ARBA" id="ARBA00022737"/>
    </source>
</evidence>